<reference evidence="1" key="1">
    <citation type="submission" date="2022-03" db="EMBL/GenBank/DDBJ databases">
        <authorList>
            <person name="Tunstrom K."/>
        </authorList>
    </citation>
    <scope>NUCLEOTIDE SEQUENCE</scope>
</reference>
<protein>
    <submittedName>
        <fullName evidence="1">Uncharacterized protein</fullName>
    </submittedName>
</protein>
<dbReference type="Proteomes" id="UP001153954">
    <property type="component" value="Unassembled WGS sequence"/>
</dbReference>
<organism evidence="1 2">
    <name type="scientific">Euphydryas editha</name>
    <name type="common">Edith's checkerspot</name>
    <dbReference type="NCBI Taxonomy" id="104508"/>
    <lineage>
        <taxon>Eukaryota</taxon>
        <taxon>Metazoa</taxon>
        <taxon>Ecdysozoa</taxon>
        <taxon>Arthropoda</taxon>
        <taxon>Hexapoda</taxon>
        <taxon>Insecta</taxon>
        <taxon>Pterygota</taxon>
        <taxon>Neoptera</taxon>
        <taxon>Endopterygota</taxon>
        <taxon>Lepidoptera</taxon>
        <taxon>Glossata</taxon>
        <taxon>Ditrysia</taxon>
        <taxon>Papilionoidea</taxon>
        <taxon>Nymphalidae</taxon>
        <taxon>Nymphalinae</taxon>
        <taxon>Euphydryas</taxon>
    </lineage>
</organism>
<comment type="caution">
    <text evidence="1">The sequence shown here is derived from an EMBL/GenBank/DDBJ whole genome shotgun (WGS) entry which is preliminary data.</text>
</comment>
<dbReference type="AlphaFoldDB" id="A0AAU9UGL9"/>
<name>A0AAU9UGL9_EUPED</name>
<accession>A0AAU9UGL9</accession>
<proteinExistence type="predicted"/>
<dbReference type="EMBL" id="CAKOGL010000020">
    <property type="protein sequence ID" value="CAH2098761.1"/>
    <property type="molecule type" value="Genomic_DNA"/>
</dbReference>
<evidence type="ECO:0000313" key="1">
    <source>
        <dbReference type="EMBL" id="CAH2098761.1"/>
    </source>
</evidence>
<sequence length="130" mass="15465">MDYFDSYDRIVMMLIPPNNLRSETMEIEPFNQRTSNQPLLIKKHREKDELPLSNLNLNDREKELLRKSWNYSCNKKAAKVCRKACITTYKTVCDSHKCSSNMRKKFKRKCKSNCDDRFNSNKKNDDTDSE</sequence>
<gene>
    <name evidence="1" type="ORF">EEDITHA_LOCUS13845</name>
</gene>
<keyword evidence="2" id="KW-1185">Reference proteome</keyword>
<evidence type="ECO:0000313" key="2">
    <source>
        <dbReference type="Proteomes" id="UP001153954"/>
    </source>
</evidence>